<evidence type="ECO:0000313" key="2">
    <source>
        <dbReference type="EMBL" id="CAA9560296.1"/>
    </source>
</evidence>
<protein>
    <submittedName>
        <fullName evidence="2">Uncharacterized protein</fullName>
    </submittedName>
</protein>
<dbReference type="AlphaFoldDB" id="A0A6J4UUK7"/>
<feature type="region of interest" description="Disordered" evidence="1">
    <location>
        <begin position="1"/>
        <end position="28"/>
    </location>
</feature>
<accession>A0A6J4UUK7</accession>
<gene>
    <name evidence="2" type="ORF">AVDCRST_MAG49-2345</name>
</gene>
<name>A0A6J4UUK7_9BACT</name>
<proteinExistence type="predicted"/>
<sequence>RGRGRRVPPGRRTVLPARGQGPTTREAV</sequence>
<feature type="non-terminal residue" evidence="2">
    <location>
        <position position="28"/>
    </location>
</feature>
<reference evidence="2" key="1">
    <citation type="submission" date="2020-02" db="EMBL/GenBank/DDBJ databases">
        <authorList>
            <person name="Meier V. D."/>
        </authorList>
    </citation>
    <scope>NUCLEOTIDE SEQUENCE</scope>
    <source>
        <strain evidence="2">AVDCRST_MAG49</strain>
    </source>
</reference>
<organism evidence="2">
    <name type="scientific">uncultured Thermomicrobiales bacterium</name>
    <dbReference type="NCBI Taxonomy" id="1645740"/>
    <lineage>
        <taxon>Bacteria</taxon>
        <taxon>Pseudomonadati</taxon>
        <taxon>Thermomicrobiota</taxon>
        <taxon>Thermomicrobia</taxon>
        <taxon>Thermomicrobiales</taxon>
        <taxon>environmental samples</taxon>
    </lineage>
</organism>
<dbReference type="EMBL" id="CADCWG010000161">
    <property type="protein sequence ID" value="CAA9560296.1"/>
    <property type="molecule type" value="Genomic_DNA"/>
</dbReference>
<evidence type="ECO:0000256" key="1">
    <source>
        <dbReference type="SAM" id="MobiDB-lite"/>
    </source>
</evidence>
<feature type="non-terminal residue" evidence="2">
    <location>
        <position position="1"/>
    </location>
</feature>